<dbReference type="PROSITE" id="PS01196">
    <property type="entry name" value="PEPT_TRNA_HYDROL_2"/>
    <property type="match status" value="1"/>
</dbReference>
<proteinExistence type="inferred from homology"/>
<evidence type="ECO:0000313" key="8">
    <source>
        <dbReference type="Proteomes" id="UP000593566"/>
    </source>
</evidence>
<keyword evidence="3" id="KW-0378">Hydrolase</keyword>
<dbReference type="Pfam" id="PF01195">
    <property type="entry name" value="Pept_tRNA_hydro"/>
    <property type="match status" value="1"/>
</dbReference>
<dbReference type="GeneID" id="59328799"/>
<feature type="compositionally biased region" description="Pro residues" evidence="6">
    <location>
        <begin position="14"/>
        <end position="26"/>
    </location>
</feature>
<accession>A0A8H6FCM4</accession>
<dbReference type="EC" id="3.1.1.29" evidence="1"/>
<dbReference type="SUPFAM" id="SSF53178">
    <property type="entry name" value="Peptidyl-tRNA hydrolase-like"/>
    <property type="match status" value="1"/>
</dbReference>
<evidence type="ECO:0000256" key="4">
    <source>
        <dbReference type="ARBA" id="ARBA00022884"/>
    </source>
</evidence>
<dbReference type="InterPro" id="IPR036416">
    <property type="entry name" value="Pept_tRNA_hydro_sf"/>
</dbReference>
<feature type="compositionally biased region" description="Polar residues" evidence="6">
    <location>
        <begin position="1"/>
        <end position="10"/>
    </location>
</feature>
<name>A0A8H6FCM4_9LECA</name>
<dbReference type="Gene3D" id="3.40.50.1470">
    <property type="entry name" value="Peptidyl-tRNA hydrolase"/>
    <property type="match status" value="1"/>
</dbReference>
<comment type="caution">
    <text evidence="7">The sequence shown here is derived from an EMBL/GenBank/DDBJ whole genome shotgun (WGS) entry which is preliminary data.</text>
</comment>
<gene>
    <name evidence="7" type="ORF">HO133_000380</name>
</gene>
<dbReference type="PANTHER" id="PTHR17224">
    <property type="entry name" value="PEPTIDYL-TRNA HYDROLASE"/>
    <property type="match status" value="1"/>
</dbReference>
<evidence type="ECO:0000256" key="1">
    <source>
        <dbReference type="ARBA" id="ARBA00013260"/>
    </source>
</evidence>
<dbReference type="RefSeq" id="XP_037152754.1">
    <property type="nucleotide sequence ID" value="XM_037291319.1"/>
</dbReference>
<reference evidence="7 8" key="1">
    <citation type="journal article" date="2020" name="Genomics">
        <title>Complete, high-quality genomes from long-read metagenomic sequencing of two wolf lichen thalli reveals enigmatic genome architecture.</title>
        <authorList>
            <person name="McKenzie S.K."/>
            <person name="Walston R.F."/>
            <person name="Allen J.L."/>
        </authorList>
    </citation>
    <scope>NUCLEOTIDE SEQUENCE [LARGE SCALE GENOMIC DNA]</scope>
    <source>
        <strain evidence="7">WasteWater1</strain>
    </source>
</reference>
<dbReference type="CDD" id="cd00462">
    <property type="entry name" value="PTH"/>
    <property type="match status" value="1"/>
</dbReference>
<evidence type="ECO:0000313" key="7">
    <source>
        <dbReference type="EMBL" id="KAF6223537.1"/>
    </source>
</evidence>
<dbReference type="InterPro" id="IPR001328">
    <property type="entry name" value="Pept_tRNA_hydro"/>
</dbReference>
<dbReference type="GO" id="GO:0004045">
    <property type="term" value="F:peptidyl-tRNA hydrolase activity"/>
    <property type="evidence" value="ECO:0007669"/>
    <property type="project" value="UniProtKB-EC"/>
</dbReference>
<dbReference type="NCBIfam" id="TIGR00447">
    <property type="entry name" value="pth"/>
    <property type="match status" value="1"/>
</dbReference>
<dbReference type="Proteomes" id="UP000593566">
    <property type="component" value="Unassembled WGS sequence"/>
</dbReference>
<keyword evidence="4" id="KW-0694">RNA-binding</keyword>
<dbReference type="GO" id="GO:0000049">
    <property type="term" value="F:tRNA binding"/>
    <property type="evidence" value="ECO:0007669"/>
    <property type="project" value="UniProtKB-KW"/>
</dbReference>
<dbReference type="InterPro" id="IPR018171">
    <property type="entry name" value="Pept_tRNA_hydro_CS"/>
</dbReference>
<evidence type="ECO:0000256" key="5">
    <source>
        <dbReference type="ARBA" id="ARBA00038063"/>
    </source>
</evidence>
<evidence type="ECO:0000256" key="3">
    <source>
        <dbReference type="ARBA" id="ARBA00022801"/>
    </source>
</evidence>
<comment type="similarity">
    <text evidence="5">Belongs to the PTH family.</text>
</comment>
<evidence type="ECO:0000256" key="6">
    <source>
        <dbReference type="SAM" id="MobiDB-lite"/>
    </source>
</evidence>
<feature type="region of interest" description="Disordered" evidence="6">
    <location>
        <begin position="1"/>
        <end position="29"/>
    </location>
</feature>
<feature type="compositionally biased region" description="Basic and acidic residues" evidence="6">
    <location>
        <begin position="237"/>
        <end position="247"/>
    </location>
</feature>
<evidence type="ECO:0000256" key="2">
    <source>
        <dbReference type="ARBA" id="ARBA00022555"/>
    </source>
</evidence>
<protein>
    <recommendedName>
        <fullName evidence="1">peptidyl-tRNA hydrolase</fullName>
        <ecNumber evidence="1">3.1.1.29</ecNumber>
    </recommendedName>
</protein>
<organism evidence="7 8">
    <name type="scientific">Letharia lupina</name>
    <dbReference type="NCBI Taxonomy" id="560253"/>
    <lineage>
        <taxon>Eukaryota</taxon>
        <taxon>Fungi</taxon>
        <taxon>Dikarya</taxon>
        <taxon>Ascomycota</taxon>
        <taxon>Pezizomycotina</taxon>
        <taxon>Lecanoromycetes</taxon>
        <taxon>OSLEUM clade</taxon>
        <taxon>Lecanoromycetidae</taxon>
        <taxon>Lecanorales</taxon>
        <taxon>Lecanorineae</taxon>
        <taxon>Parmeliaceae</taxon>
        <taxon>Letharia</taxon>
    </lineage>
</organism>
<dbReference type="AlphaFoldDB" id="A0A8H6FCM4"/>
<dbReference type="EMBL" id="JACCJB010000010">
    <property type="protein sequence ID" value="KAF6223537.1"/>
    <property type="molecule type" value="Genomic_DNA"/>
</dbReference>
<dbReference type="PANTHER" id="PTHR17224:SF1">
    <property type="entry name" value="PEPTIDYL-TRNA HYDROLASE"/>
    <property type="match status" value="1"/>
</dbReference>
<keyword evidence="2" id="KW-0820">tRNA-binding</keyword>
<keyword evidence="8" id="KW-1185">Reference proteome</keyword>
<sequence>MTKSNKWTKASSPPSTPSPIPNPPSVADPQRMLRRPLLIASLGNPPPLYKNTLHSAGHTLLSSLQQYLSYPPFAKSRPHGNGLSSSGNDITLWQSPTLMNVSGPAVATAWKTFLRDLPNEDRTRAKLVVVHDELESPLGKIKLKVGGSARGHNGLKSCVSSLGGMAFSRIGVGIGRPESRESRDVANYVLKKMSVVEVQKVIKGVEETAELIVELMLLFTAPDIEAQDKHLQRPLRPKIDAGLRDRPSGGFGDSQSFGVFN</sequence>
<feature type="region of interest" description="Disordered" evidence="6">
    <location>
        <begin position="237"/>
        <end position="261"/>
    </location>
</feature>